<evidence type="ECO:0000256" key="3">
    <source>
        <dbReference type="ARBA" id="ARBA00023002"/>
    </source>
</evidence>
<feature type="domain" description="Ribonucleotide reductase large subunit C-terminal" evidence="5">
    <location>
        <begin position="21"/>
        <end position="188"/>
    </location>
</feature>
<dbReference type="Gene3D" id="3.20.70.20">
    <property type="match status" value="1"/>
</dbReference>
<dbReference type="SUPFAM" id="SSF51998">
    <property type="entry name" value="PFL-like glycyl radical enzymes"/>
    <property type="match status" value="1"/>
</dbReference>
<comment type="cofactor">
    <cofactor evidence="1">
        <name>adenosylcob(III)alamin</name>
        <dbReference type="ChEBI" id="CHEBI:18408"/>
    </cofactor>
</comment>
<dbReference type="EMBL" id="BEZZ01242563">
    <property type="protein sequence ID" value="GCC48427.1"/>
    <property type="molecule type" value="Genomic_DNA"/>
</dbReference>
<evidence type="ECO:0000256" key="4">
    <source>
        <dbReference type="ARBA" id="ARBA00023285"/>
    </source>
</evidence>
<dbReference type="Pfam" id="PF02867">
    <property type="entry name" value="Ribonuc_red_lgC"/>
    <property type="match status" value="1"/>
</dbReference>
<feature type="non-terminal residue" evidence="6">
    <location>
        <position position="189"/>
    </location>
</feature>
<dbReference type="PRINTS" id="PR01183">
    <property type="entry name" value="RIBORDTASEM1"/>
</dbReference>
<name>A0A401U0K9_CHIPU</name>
<comment type="caution">
    <text evidence="6">The sequence shown here is derived from an EMBL/GenBank/DDBJ whole genome shotgun (WGS) entry which is preliminary data.</text>
</comment>
<evidence type="ECO:0000256" key="2">
    <source>
        <dbReference type="ARBA" id="ARBA00022628"/>
    </source>
</evidence>
<keyword evidence="4" id="KW-0170">Cobalt</keyword>
<dbReference type="AlphaFoldDB" id="A0A401U0K9"/>
<protein>
    <recommendedName>
        <fullName evidence="5">Ribonucleotide reductase large subunit C-terminal domain-containing protein</fullName>
    </recommendedName>
</protein>
<evidence type="ECO:0000313" key="7">
    <source>
        <dbReference type="Proteomes" id="UP000287033"/>
    </source>
</evidence>
<dbReference type="InterPro" id="IPR000788">
    <property type="entry name" value="RNR_lg_C"/>
</dbReference>
<proteinExistence type="predicted"/>
<accession>A0A401U0K9</accession>
<dbReference type="STRING" id="137246.A0A401U0K9"/>
<keyword evidence="2" id="KW-0846">Cobalamin</keyword>
<sequence length="189" mass="20928">KDDFLRAVETDGDWNLVGRTTKKVTKTLKARDLWEKIGYAAWASADPGLHFNTTMNDWHTCKASGDIRASNPCSEYMFLDDTACNLASANLLTFYNSSTKRFDVESYEHLCRLWTIVLEISVMMAQFPSKAIAELSYEFRTLGLGFANIGGLLMTMGLPYDSKEGRALCGALTAVMTGISYKTSAEMAA</sequence>
<feature type="non-terminal residue" evidence="6">
    <location>
        <position position="1"/>
    </location>
</feature>
<evidence type="ECO:0000256" key="1">
    <source>
        <dbReference type="ARBA" id="ARBA00001922"/>
    </source>
</evidence>
<organism evidence="6 7">
    <name type="scientific">Chiloscyllium punctatum</name>
    <name type="common">Brownbanded bambooshark</name>
    <name type="synonym">Hemiscyllium punctatum</name>
    <dbReference type="NCBI Taxonomy" id="137246"/>
    <lineage>
        <taxon>Eukaryota</taxon>
        <taxon>Metazoa</taxon>
        <taxon>Chordata</taxon>
        <taxon>Craniata</taxon>
        <taxon>Vertebrata</taxon>
        <taxon>Chondrichthyes</taxon>
        <taxon>Elasmobranchii</taxon>
        <taxon>Galeomorphii</taxon>
        <taxon>Galeoidea</taxon>
        <taxon>Orectolobiformes</taxon>
        <taxon>Hemiscylliidae</taxon>
        <taxon>Chiloscyllium</taxon>
    </lineage>
</organism>
<reference evidence="6 7" key="1">
    <citation type="journal article" date="2018" name="Nat. Ecol. Evol.">
        <title>Shark genomes provide insights into elasmobranch evolution and the origin of vertebrates.</title>
        <authorList>
            <person name="Hara Y"/>
            <person name="Yamaguchi K"/>
            <person name="Onimaru K"/>
            <person name="Kadota M"/>
            <person name="Koyanagi M"/>
            <person name="Keeley SD"/>
            <person name="Tatsumi K"/>
            <person name="Tanaka K"/>
            <person name="Motone F"/>
            <person name="Kageyama Y"/>
            <person name="Nozu R"/>
            <person name="Adachi N"/>
            <person name="Nishimura O"/>
            <person name="Nakagawa R"/>
            <person name="Tanegashima C"/>
            <person name="Kiyatake I"/>
            <person name="Matsumoto R"/>
            <person name="Murakumo K"/>
            <person name="Nishida K"/>
            <person name="Terakita A"/>
            <person name="Kuratani S"/>
            <person name="Sato K"/>
            <person name="Hyodo S Kuraku.S."/>
        </authorList>
    </citation>
    <scope>NUCLEOTIDE SEQUENCE [LARGE SCALE GENOMIC DNA]</scope>
</reference>
<evidence type="ECO:0000313" key="6">
    <source>
        <dbReference type="EMBL" id="GCC48427.1"/>
    </source>
</evidence>
<dbReference type="InterPro" id="IPR050862">
    <property type="entry name" value="RdRp_reductase_class-2"/>
</dbReference>
<dbReference type="PANTHER" id="PTHR43371">
    <property type="entry name" value="VITAMIN B12-DEPENDENT RIBONUCLEOTIDE REDUCTASE"/>
    <property type="match status" value="1"/>
</dbReference>
<keyword evidence="3" id="KW-0560">Oxidoreductase</keyword>
<dbReference type="OrthoDB" id="10061806at2759"/>
<gene>
    <name evidence="6" type="ORF">chiPu_0032663</name>
</gene>
<dbReference type="GO" id="GO:0004748">
    <property type="term" value="F:ribonucleoside-diphosphate reductase activity, thioredoxin disulfide as acceptor"/>
    <property type="evidence" value="ECO:0007669"/>
    <property type="project" value="TreeGrafter"/>
</dbReference>
<dbReference type="GO" id="GO:0031419">
    <property type="term" value="F:cobalamin binding"/>
    <property type="evidence" value="ECO:0007669"/>
    <property type="project" value="UniProtKB-KW"/>
</dbReference>
<keyword evidence="7" id="KW-1185">Reference proteome</keyword>
<dbReference type="PANTHER" id="PTHR43371:SF1">
    <property type="entry name" value="RIBONUCLEOSIDE-DIPHOSPHATE REDUCTASE"/>
    <property type="match status" value="1"/>
</dbReference>
<evidence type="ECO:0000259" key="5">
    <source>
        <dbReference type="Pfam" id="PF02867"/>
    </source>
</evidence>
<dbReference type="Proteomes" id="UP000287033">
    <property type="component" value="Unassembled WGS sequence"/>
</dbReference>